<evidence type="ECO:0000313" key="3">
    <source>
        <dbReference type="EMBL" id="HAF6953446.1"/>
    </source>
</evidence>
<name>A0A751L386_SALER</name>
<proteinExistence type="predicted"/>
<feature type="region of interest" description="Disordered" evidence="1">
    <location>
        <begin position="1"/>
        <end position="48"/>
    </location>
</feature>
<dbReference type="EMBL" id="DAAVZL010000007">
    <property type="protein sequence ID" value="HAF6953446.1"/>
    <property type="molecule type" value="Genomic_DNA"/>
</dbReference>
<feature type="non-terminal residue" evidence="3">
    <location>
        <position position="1"/>
    </location>
</feature>
<protein>
    <submittedName>
        <fullName evidence="3">Autotransporter domain-containing protein</fullName>
    </submittedName>
</protein>
<dbReference type="PROSITE" id="PS51208">
    <property type="entry name" value="AUTOTRANSPORTER"/>
    <property type="match status" value="1"/>
</dbReference>
<sequence length="1750" mass="178648">DDVTPPDDSGDDDVTPPDDSGDDDVTPPDDSGDDDDTPPDDSVITFSNGVTIDKGKDTLTFDSFKLDNGSVLEGAVWNYSEQDNQWQLTTADGKTLNVTGWDVTDANAAVIEGTQENGLYWKYDSRGYLIIADDKTTVISGDDQEHNSDRGMDISGQDRTGVIISGDRTVNTLTGDSSVTDGATGMVISGDGTTNTISGHSTVDNATGALISGNGTTTNFAGDIAVSGGGTAIIIDGDNATIKNTGTSDISGAGSTGTVINGNNARVNNDGDMTITDGGTGGHITGDNVVIDNAGSTTVSGADATALYIDGDNALVINEGNQTISGGAVGTRIDGDDAHTTNTGDIAVDGAGSAAVIINGDNGSLTQAGDLLVTDGAMGIITYGTGNEAKNTGNATVRDADSVGFVVAGEKNTFKNKGDIDVSLNGTGTQVSGDMSQVTLDGDINVTAVEDSDSVYRGATGIDITGDNNTLDIVGNVTVNGDYDNDSVMAGSTDTLQGMSVSGDNNQVDLTGTLNINVSDISNVDGQYLNAVGLSVTGDGNSVDLTGGININYTQDADGIESPVVGISINGDSSVTLSGQSTLDITSVTGGAVTLAYVQNGGNLTLDQSSTINVNSTLLPAGYYMENALLTATGQGSTINNQGTIVDNGAVSLLLANSGAQGGNSGDITAYATTGNDNRNAITAANGQGSTFNNETGGTITLVSSLTPVEDGGAYGFPLAWRNNTLYAMLAEGYGEVSNDAGANIYLQGAGVYGVSASKGTASNAGDIYLDGFVPTLDDENHITDKTYWAPPQLYVTSSAMVAGSTDGGYGNATAINTGTITVNNAGFGMMALNGGTAINQGVITLTADAGVTGQANELVGMAALSGGTVINDTSGIINIDAAYGQPFLTDSSSTVVNYGTVCYDSACQNSDEYNPTDSNVSLSFRDGDEITAEGETLTGETIITNPVATETVHVSNAGTVSGGKVIIKNYGDVTNESTGSISSVSIETGGIYTNDGTTAAVSVDGGVFNNTGTVTGKTGTTVAGSVINNSGSMNTVEQWASTMNNTGTVTAWTGASGSAVLNNNTGGEVDKLTFTAAATVNNAGVIKNGSVDKSGTLNNLEDGVMTLADNGLWSGTFNNWGTVNSDADIATGGNGHTLYNGSTGVINGQITTSKNNGGSKAINDGTINIDKTNNVAMSAHGSAKMVNNGTINVGTVGTTQTGMVGMQLESDAKSDAVIENNGTINIYASNSYAFSQLGSNGHIVNNGTVYIDDSVTGSGFIKQDGKTIEGSGENGDGTEVHYVDFTAPTEPTITDGSTTVTTSDSADSSATNNLSGYVVGTSADGSAGKLMVSNASMNGVEINTGFTAGTADTTVSFDNVVEGSNLSDAGAIQSTSVVWNAQGSQDADGNVDVTMTKNAYADVATDSSVSDVAQALDAGYTNNELYTSLNVGTTAELNSALKQVSGAQATTVFREARVLSNRFTMLADAAPQIKDGLAFNVVAKGDPRAELGNDTQYDMLALRQTLDLTASQNLTLEYGIARLDGDGSKTAGDNGLTGGYSQFFGLKHSMAFDEGLAWNNSLRYDVHNLDSSRSVAYGDVNKLADSDMRQQYLEFRSEGAKTFTMMSDTLKVTPYAGVKFRHTMEDGYKERSAGDFNLSMNSGNETAVDSIVGLKLDYAGKDGWSATATLEGGPNLSYSKSQRTASLQGAAGQSFGVDDGQKGGGVNGLATIGVKYGSNDTALHLDAYQWKEDGISDKGFMLNVKKTFR</sequence>
<dbReference type="Pfam" id="PF25783">
    <property type="entry name" value="BigA_beta"/>
    <property type="match status" value="1"/>
</dbReference>
<accession>A0A751L386</accession>
<evidence type="ECO:0000259" key="2">
    <source>
        <dbReference type="PROSITE" id="PS51208"/>
    </source>
</evidence>
<reference evidence="3" key="1">
    <citation type="journal article" date="2018" name="Genome Biol.">
        <title>SKESA: strategic k-mer extension for scrupulous assemblies.</title>
        <authorList>
            <person name="Souvorov A."/>
            <person name="Agarwala R."/>
            <person name="Lipman D.J."/>
        </authorList>
    </citation>
    <scope>NUCLEOTIDE SEQUENCE</scope>
    <source>
        <strain evidence="3">CFIAFB20130229</strain>
    </source>
</reference>
<evidence type="ECO:0000256" key="1">
    <source>
        <dbReference type="SAM" id="MobiDB-lite"/>
    </source>
</evidence>
<dbReference type="SUPFAM" id="SSF103515">
    <property type="entry name" value="Autotransporter"/>
    <property type="match status" value="1"/>
</dbReference>
<dbReference type="InterPro" id="IPR005546">
    <property type="entry name" value="Autotransporte_beta"/>
</dbReference>
<reference evidence="3" key="2">
    <citation type="submission" date="2020-02" db="EMBL/GenBank/DDBJ databases">
        <authorList>
            <consortium name="NCBI Pathogen Detection Project"/>
        </authorList>
    </citation>
    <scope>NUCLEOTIDE SEQUENCE</scope>
    <source>
        <strain evidence="3">CFIAFB20130229</strain>
    </source>
</reference>
<dbReference type="InterPro" id="IPR036709">
    <property type="entry name" value="Autotransporte_beta_dom_sf"/>
</dbReference>
<comment type="caution">
    <text evidence="3">The sequence shown here is derived from an EMBL/GenBank/DDBJ whole genome shotgun (WGS) entry which is preliminary data.</text>
</comment>
<feature type="region of interest" description="Disordered" evidence="1">
    <location>
        <begin position="1289"/>
        <end position="1309"/>
    </location>
</feature>
<feature type="domain" description="Autotransporter" evidence="2">
    <location>
        <begin position="1446"/>
        <end position="1749"/>
    </location>
</feature>
<dbReference type="InterPro" id="IPR058034">
    <property type="entry name" value="BigA_beta"/>
</dbReference>
<dbReference type="SMART" id="SM00869">
    <property type="entry name" value="Autotransporter"/>
    <property type="match status" value="1"/>
</dbReference>
<feature type="compositionally biased region" description="Acidic residues" evidence="1">
    <location>
        <begin position="1"/>
        <end position="39"/>
    </location>
</feature>
<dbReference type="InterPro" id="IPR058035">
    <property type="entry name" value="BigA/YdbA-like_N"/>
</dbReference>
<feature type="compositionally biased region" description="Low complexity" evidence="1">
    <location>
        <begin position="1293"/>
        <end position="1309"/>
    </location>
</feature>
<organism evidence="3">
    <name type="scientific">Salmonella enterica</name>
    <name type="common">Salmonella choleraesuis</name>
    <dbReference type="NCBI Taxonomy" id="28901"/>
    <lineage>
        <taxon>Bacteria</taxon>
        <taxon>Pseudomonadati</taxon>
        <taxon>Pseudomonadota</taxon>
        <taxon>Gammaproteobacteria</taxon>
        <taxon>Enterobacterales</taxon>
        <taxon>Enterobacteriaceae</taxon>
        <taxon>Salmonella</taxon>
    </lineage>
</organism>
<gene>
    <name evidence="3" type="ORF">G9A79_002539</name>
</gene>
<dbReference type="Pfam" id="PF25784">
    <property type="entry name" value="BigA_N"/>
    <property type="match status" value="1"/>
</dbReference>